<comment type="caution">
    <text evidence="1">The sequence shown here is derived from an EMBL/GenBank/DDBJ whole genome shotgun (WGS) entry which is preliminary data.</text>
</comment>
<organism evidence="1 2">
    <name type="scientific">Catharanthus roseus</name>
    <name type="common">Madagascar periwinkle</name>
    <name type="synonym">Vinca rosea</name>
    <dbReference type="NCBI Taxonomy" id="4058"/>
    <lineage>
        <taxon>Eukaryota</taxon>
        <taxon>Viridiplantae</taxon>
        <taxon>Streptophyta</taxon>
        <taxon>Embryophyta</taxon>
        <taxon>Tracheophyta</taxon>
        <taxon>Spermatophyta</taxon>
        <taxon>Magnoliopsida</taxon>
        <taxon>eudicotyledons</taxon>
        <taxon>Gunneridae</taxon>
        <taxon>Pentapetalae</taxon>
        <taxon>asterids</taxon>
        <taxon>lamiids</taxon>
        <taxon>Gentianales</taxon>
        <taxon>Apocynaceae</taxon>
        <taxon>Rauvolfioideae</taxon>
        <taxon>Vinceae</taxon>
        <taxon>Catharanthinae</taxon>
        <taxon>Catharanthus</taxon>
    </lineage>
</organism>
<reference evidence="2" key="1">
    <citation type="journal article" date="2023" name="Nat. Plants">
        <title>Single-cell RNA sequencing provides a high-resolution roadmap for understanding the multicellular compartmentation of specialized metabolism.</title>
        <authorList>
            <person name="Sun S."/>
            <person name="Shen X."/>
            <person name="Li Y."/>
            <person name="Li Y."/>
            <person name="Wang S."/>
            <person name="Li R."/>
            <person name="Zhang H."/>
            <person name="Shen G."/>
            <person name="Guo B."/>
            <person name="Wei J."/>
            <person name="Xu J."/>
            <person name="St-Pierre B."/>
            <person name="Chen S."/>
            <person name="Sun C."/>
        </authorList>
    </citation>
    <scope>NUCLEOTIDE SEQUENCE [LARGE SCALE GENOMIC DNA]</scope>
</reference>
<dbReference type="EMBL" id="CM044702">
    <property type="protein sequence ID" value="KAI5676810.1"/>
    <property type="molecule type" value="Genomic_DNA"/>
</dbReference>
<gene>
    <name evidence="1" type="ORF">M9H77_07760</name>
</gene>
<dbReference type="Proteomes" id="UP001060085">
    <property type="component" value="Linkage Group LG02"/>
</dbReference>
<name>A0ACC0BVW9_CATRO</name>
<sequence length="243" mass="28455">MNAKTYLIITRYQRSRTADRRPYVTLACERGGSVKKYKKAIVDNEEEEVPKKRRESYGTKKCGCPFKLKGEQMATNKSWQLFVHNERHSHKLAVYNHGHAQAARLTEEPFAHKIYNVVAKIKRNWMQGRNTVEEVLCLSAERGYTVFHRNCEESNGSIINQGEPLVILTGKESRLMPVIDNVFRNSYHMLCRRHIDQNVLAKLTEMVNDEEVAQWFVNGSWKQLINKIDEVEYQRKLELLKTR</sequence>
<protein>
    <submittedName>
        <fullName evidence="1">Uncharacterized protein</fullName>
    </submittedName>
</protein>
<evidence type="ECO:0000313" key="2">
    <source>
        <dbReference type="Proteomes" id="UP001060085"/>
    </source>
</evidence>
<accession>A0ACC0BVW9</accession>
<evidence type="ECO:0000313" key="1">
    <source>
        <dbReference type="EMBL" id="KAI5676810.1"/>
    </source>
</evidence>
<proteinExistence type="predicted"/>
<keyword evidence="2" id="KW-1185">Reference proteome</keyword>